<evidence type="ECO:0000313" key="3">
    <source>
        <dbReference type="Proteomes" id="UP000826661"/>
    </source>
</evidence>
<feature type="compositionally biased region" description="Polar residues" evidence="1">
    <location>
        <begin position="91"/>
        <end position="101"/>
    </location>
</feature>
<name>A0A8G0LKS6_9HYPO</name>
<gene>
    <name evidence="2" type="ORF">H0G86_008478</name>
</gene>
<proteinExistence type="predicted"/>
<protein>
    <submittedName>
        <fullName evidence="2">Uncharacterized protein</fullName>
    </submittedName>
</protein>
<dbReference type="EMBL" id="CP075867">
    <property type="protein sequence ID" value="QYT01441.1"/>
    <property type="molecule type" value="Genomic_DNA"/>
</dbReference>
<accession>A0A8G0LKS6</accession>
<sequence length="139" mass="15180">MYAHVQVRSKLLWTLRGLAQLRLLSEQKAWQPHQSDGRDDQQAMKRASFTSVSSWDSTIISPHAVRYSASPVPLGRCRQASRIRAGIALPNSRNQAPNPATQGVRDTPGTSRAVGAPRVNWLVVGLLPLAAADDSWGCL</sequence>
<keyword evidence="3" id="KW-1185">Reference proteome</keyword>
<feature type="region of interest" description="Disordered" evidence="1">
    <location>
        <begin position="90"/>
        <end position="112"/>
    </location>
</feature>
<dbReference type="AlphaFoldDB" id="A0A8G0LKS6"/>
<dbReference type="Proteomes" id="UP000826661">
    <property type="component" value="Chromosome IV"/>
</dbReference>
<reference evidence="2 3" key="1">
    <citation type="journal article" date="2021" name="BMC Genomics">
        <title>Telomere-to-telomere genome assembly of asparaginase-producing Trichoderma simmonsii.</title>
        <authorList>
            <person name="Chung D."/>
            <person name="Kwon Y.M."/>
            <person name="Yang Y."/>
        </authorList>
    </citation>
    <scope>NUCLEOTIDE SEQUENCE [LARGE SCALE GENOMIC DNA]</scope>
    <source>
        <strain evidence="2 3">GH-Sj1</strain>
    </source>
</reference>
<evidence type="ECO:0000256" key="1">
    <source>
        <dbReference type="SAM" id="MobiDB-lite"/>
    </source>
</evidence>
<evidence type="ECO:0000313" key="2">
    <source>
        <dbReference type="EMBL" id="QYT01441.1"/>
    </source>
</evidence>
<organism evidence="2 3">
    <name type="scientific">Trichoderma simmonsii</name>
    <dbReference type="NCBI Taxonomy" id="1491479"/>
    <lineage>
        <taxon>Eukaryota</taxon>
        <taxon>Fungi</taxon>
        <taxon>Dikarya</taxon>
        <taxon>Ascomycota</taxon>
        <taxon>Pezizomycotina</taxon>
        <taxon>Sordariomycetes</taxon>
        <taxon>Hypocreomycetidae</taxon>
        <taxon>Hypocreales</taxon>
        <taxon>Hypocreaceae</taxon>
        <taxon>Trichoderma</taxon>
    </lineage>
</organism>